<dbReference type="AlphaFoldDB" id="A0AAN8PKX2"/>
<evidence type="ECO:0000313" key="1">
    <source>
        <dbReference type="EMBL" id="KAK6637056.1"/>
    </source>
</evidence>
<evidence type="ECO:0000313" key="2">
    <source>
        <dbReference type="Proteomes" id="UP001372834"/>
    </source>
</evidence>
<comment type="caution">
    <text evidence="1">The sequence shown here is derived from an EMBL/GenBank/DDBJ whole genome shotgun (WGS) entry which is preliminary data.</text>
</comment>
<accession>A0AAN8PKX2</accession>
<protein>
    <submittedName>
        <fullName evidence="1">Uncharacterized protein</fullName>
    </submittedName>
</protein>
<dbReference type="EMBL" id="JAWJWE010000004">
    <property type="protein sequence ID" value="KAK6637056.1"/>
    <property type="molecule type" value="Genomic_DNA"/>
</dbReference>
<organism evidence="1 2">
    <name type="scientific">Polyplax serrata</name>
    <name type="common">Common mouse louse</name>
    <dbReference type="NCBI Taxonomy" id="468196"/>
    <lineage>
        <taxon>Eukaryota</taxon>
        <taxon>Metazoa</taxon>
        <taxon>Ecdysozoa</taxon>
        <taxon>Arthropoda</taxon>
        <taxon>Hexapoda</taxon>
        <taxon>Insecta</taxon>
        <taxon>Pterygota</taxon>
        <taxon>Neoptera</taxon>
        <taxon>Paraneoptera</taxon>
        <taxon>Psocodea</taxon>
        <taxon>Troctomorpha</taxon>
        <taxon>Phthiraptera</taxon>
        <taxon>Anoplura</taxon>
        <taxon>Polyplacidae</taxon>
        <taxon>Polyplax</taxon>
    </lineage>
</organism>
<proteinExistence type="predicted"/>
<sequence length="77" mass="9017">MPTSVLAMTNKYPLIKTFILNLPSNYIENTTTDFENNNIIYYDRMPAMLQENVPKDTKTTRVRLPSTLLEYLHDGEY</sequence>
<reference evidence="1 2" key="1">
    <citation type="submission" date="2023-10" db="EMBL/GenBank/DDBJ databases">
        <title>Genomes of two closely related lineages of the louse Polyplax serrata with different host specificities.</title>
        <authorList>
            <person name="Martinu J."/>
            <person name="Tarabai H."/>
            <person name="Stefka J."/>
            <person name="Hypsa V."/>
        </authorList>
    </citation>
    <scope>NUCLEOTIDE SEQUENCE [LARGE SCALE GENOMIC DNA]</scope>
    <source>
        <strain evidence="1">HR10_N</strain>
    </source>
</reference>
<gene>
    <name evidence="1" type="ORF">RUM43_010730</name>
</gene>
<name>A0AAN8PKX2_POLSC</name>
<dbReference type="Proteomes" id="UP001372834">
    <property type="component" value="Unassembled WGS sequence"/>
</dbReference>